<proteinExistence type="predicted"/>
<comment type="caution">
    <text evidence="2">The sequence shown here is derived from an EMBL/GenBank/DDBJ whole genome shotgun (WGS) entry which is preliminary data.</text>
</comment>
<sequence length="113" mass="12080">MRLHAPLAEVVIVRVAGTLDEHSTALLAQRVGPQFERAAHVVLDLSEVNLRRCGVRLLLDLHRHAITRGARLHIADDECGAAAALLCAAGLDRVLDLVSSVDALVALIAPRPC</sequence>
<reference evidence="2 3" key="1">
    <citation type="submission" date="2021-03" db="EMBL/GenBank/DDBJ databases">
        <title>Sequencing the genomes of 1000 actinobacteria strains.</title>
        <authorList>
            <person name="Klenk H.-P."/>
        </authorList>
    </citation>
    <scope>NUCLEOTIDE SEQUENCE [LARGE SCALE GENOMIC DNA]</scope>
    <source>
        <strain evidence="2 3">DSM 45256</strain>
    </source>
</reference>
<dbReference type="InterPro" id="IPR036513">
    <property type="entry name" value="STAS_dom_sf"/>
</dbReference>
<evidence type="ECO:0000313" key="2">
    <source>
        <dbReference type="EMBL" id="MBP2365159.1"/>
    </source>
</evidence>
<dbReference type="InterPro" id="IPR002645">
    <property type="entry name" value="STAS_dom"/>
</dbReference>
<dbReference type="Proteomes" id="UP001519295">
    <property type="component" value="Unassembled WGS sequence"/>
</dbReference>
<dbReference type="EMBL" id="JAGINU010000001">
    <property type="protein sequence ID" value="MBP2365159.1"/>
    <property type="molecule type" value="Genomic_DNA"/>
</dbReference>
<accession>A0ABS4VMK5</accession>
<dbReference type="Pfam" id="PF01740">
    <property type="entry name" value="STAS"/>
    <property type="match status" value="1"/>
</dbReference>
<gene>
    <name evidence="2" type="ORF">JOF36_000855</name>
</gene>
<dbReference type="PROSITE" id="PS50801">
    <property type="entry name" value="STAS"/>
    <property type="match status" value="1"/>
</dbReference>
<keyword evidence="3" id="KW-1185">Reference proteome</keyword>
<dbReference type="SUPFAM" id="SSF52091">
    <property type="entry name" value="SpoIIaa-like"/>
    <property type="match status" value="1"/>
</dbReference>
<name>A0ABS4VMK5_9PSEU</name>
<dbReference type="RefSeq" id="WP_210025101.1">
    <property type="nucleotide sequence ID" value="NZ_JAGINU010000001.1"/>
</dbReference>
<organism evidence="2 3">
    <name type="scientific">Pseudonocardia parietis</name>
    <dbReference type="NCBI Taxonomy" id="570936"/>
    <lineage>
        <taxon>Bacteria</taxon>
        <taxon>Bacillati</taxon>
        <taxon>Actinomycetota</taxon>
        <taxon>Actinomycetes</taxon>
        <taxon>Pseudonocardiales</taxon>
        <taxon>Pseudonocardiaceae</taxon>
        <taxon>Pseudonocardia</taxon>
    </lineage>
</organism>
<dbReference type="Gene3D" id="3.30.750.24">
    <property type="entry name" value="STAS domain"/>
    <property type="match status" value="1"/>
</dbReference>
<protein>
    <submittedName>
        <fullName evidence="2">Anti-anti-sigma factor</fullName>
    </submittedName>
</protein>
<evidence type="ECO:0000259" key="1">
    <source>
        <dbReference type="PROSITE" id="PS50801"/>
    </source>
</evidence>
<evidence type="ECO:0000313" key="3">
    <source>
        <dbReference type="Proteomes" id="UP001519295"/>
    </source>
</evidence>
<feature type="domain" description="STAS" evidence="1">
    <location>
        <begin position="10"/>
        <end position="48"/>
    </location>
</feature>